<evidence type="ECO:0000256" key="2">
    <source>
        <dbReference type="SAM" id="MobiDB-lite"/>
    </source>
</evidence>
<dbReference type="GO" id="GO:0000028">
    <property type="term" value="P:ribosomal small subunit assembly"/>
    <property type="evidence" value="ECO:0007669"/>
    <property type="project" value="TreeGrafter"/>
</dbReference>
<evidence type="ECO:0000256" key="1">
    <source>
        <dbReference type="ARBA" id="ARBA00006110"/>
    </source>
</evidence>
<evidence type="ECO:0000313" key="3">
    <source>
        <dbReference type="EMBL" id="CAB4000046.1"/>
    </source>
</evidence>
<gene>
    <name evidence="3" type="ORF">PACLA_8A059769</name>
</gene>
<dbReference type="Proteomes" id="UP001152795">
    <property type="component" value="Unassembled WGS sequence"/>
</dbReference>
<dbReference type="GO" id="GO:0006364">
    <property type="term" value="P:rRNA processing"/>
    <property type="evidence" value="ECO:0007669"/>
    <property type="project" value="TreeGrafter"/>
</dbReference>
<dbReference type="InterPro" id="IPR024326">
    <property type="entry name" value="RRP7_C"/>
</dbReference>
<organism evidence="3 4">
    <name type="scientific">Paramuricea clavata</name>
    <name type="common">Red gorgonian</name>
    <name type="synonym">Violescent sea-whip</name>
    <dbReference type="NCBI Taxonomy" id="317549"/>
    <lineage>
        <taxon>Eukaryota</taxon>
        <taxon>Metazoa</taxon>
        <taxon>Cnidaria</taxon>
        <taxon>Anthozoa</taxon>
        <taxon>Octocorallia</taxon>
        <taxon>Malacalcyonacea</taxon>
        <taxon>Plexauridae</taxon>
        <taxon>Paramuricea</taxon>
    </lineage>
</organism>
<dbReference type="Gene3D" id="6.10.250.1770">
    <property type="match status" value="1"/>
</dbReference>
<feature type="non-terminal residue" evidence="3">
    <location>
        <position position="1"/>
    </location>
</feature>
<protein>
    <submittedName>
        <fullName evidence="3">Ribosomal RNA-processing 7 homolog A</fullName>
    </submittedName>
</protein>
<comment type="caution">
    <text evidence="3">The sequence shown here is derived from an EMBL/GenBank/DDBJ whole genome shotgun (WGS) entry which is preliminary data.</text>
</comment>
<dbReference type="PANTHER" id="PTHR13191:SF0">
    <property type="entry name" value="RIBOSOMAL RNA-PROCESSING PROTEIN 7 HOMOLOG A-RELATED"/>
    <property type="match status" value="1"/>
</dbReference>
<name>A0A7D9E4W0_PARCT</name>
<sequence>EKEKAKRLQSEPDEEGWVTIGKGGRKPGASKVEAAELLERRKKKKQKQQLYFYNFQQRETRREHIAQLRKKFEEDKEKVAKMKAARKFRPY</sequence>
<feature type="compositionally biased region" description="Basic and acidic residues" evidence="2">
    <location>
        <begin position="1"/>
        <end position="10"/>
    </location>
</feature>
<dbReference type="EMBL" id="CACRXK020003741">
    <property type="protein sequence ID" value="CAB4000046.1"/>
    <property type="molecule type" value="Genomic_DNA"/>
</dbReference>
<dbReference type="PANTHER" id="PTHR13191">
    <property type="entry name" value="RIBOSOMAL RNA PROCESSING PROTEIN 7-RELATED"/>
    <property type="match status" value="1"/>
</dbReference>
<dbReference type="AlphaFoldDB" id="A0A7D9E4W0"/>
<comment type="similarity">
    <text evidence="1">Belongs to the RRP7 family.</text>
</comment>
<dbReference type="Pfam" id="PF12923">
    <property type="entry name" value="RRP7"/>
    <property type="match status" value="1"/>
</dbReference>
<dbReference type="GO" id="GO:0034456">
    <property type="term" value="C:UTP-C complex"/>
    <property type="evidence" value="ECO:0007669"/>
    <property type="project" value="TreeGrafter"/>
</dbReference>
<proteinExistence type="inferred from homology"/>
<evidence type="ECO:0000313" key="4">
    <source>
        <dbReference type="Proteomes" id="UP001152795"/>
    </source>
</evidence>
<feature type="region of interest" description="Disordered" evidence="2">
    <location>
        <begin position="1"/>
        <end position="29"/>
    </location>
</feature>
<dbReference type="OrthoDB" id="5390at2759"/>
<dbReference type="InterPro" id="IPR040446">
    <property type="entry name" value="RRP7"/>
</dbReference>
<keyword evidence="4" id="KW-1185">Reference proteome</keyword>
<reference evidence="3" key="1">
    <citation type="submission" date="2020-04" db="EMBL/GenBank/DDBJ databases">
        <authorList>
            <person name="Alioto T."/>
            <person name="Alioto T."/>
            <person name="Gomez Garrido J."/>
        </authorList>
    </citation>
    <scope>NUCLEOTIDE SEQUENCE</scope>
    <source>
        <strain evidence="3">A484AB</strain>
    </source>
</reference>
<accession>A0A7D9E4W0</accession>
<dbReference type="GO" id="GO:0032545">
    <property type="term" value="C:CURI complex"/>
    <property type="evidence" value="ECO:0007669"/>
    <property type="project" value="TreeGrafter"/>
</dbReference>